<organism evidence="3 4">
    <name type="scientific">Amycolatopsis eburnea</name>
    <dbReference type="NCBI Taxonomy" id="2267691"/>
    <lineage>
        <taxon>Bacteria</taxon>
        <taxon>Bacillati</taxon>
        <taxon>Actinomycetota</taxon>
        <taxon>Actinomycetes</taxon>
        <taxon>Pseudonocardiales</taxon>
        <taxon>Pseudonocardiaceae</taxon>
        <taxon>Amycolatopsis</taxon>
    </lineage>
</organism>
<feature type="signal peptide" evidence="1">
    <location>
        <begin position="1"/>
        <end position="26"/>
    </location>
</feature>
<dbReference type="Pfam" id="PF20611">
    <property type="entry name" value="DUF6801"/>
    <property type="match status" value="1"/>
</dbReference>
<dbReference type="AlphaFoldDB" id="A0A3R9FBI8"/>
<keyword evidence="1" id="KW-0732">Signal</keyword>
<dbReference type="RefSeq" id="WP_125306422.1">
    <property type="nucleotide sequence ID" value="NZ_RSEC01000021.1"/>
</dbReference>
<proteinExistence type="predicted"/>
<feature type="chain" id="PRO_5018790668" description="DUF6801 domain-containing protein" evidence="1">
    <location>
        <begin position="27"/>
        <end position="199"/>
    </location>
</feature>
<evidence type="ECO:0000313" key="4">
    <source>
        <dbReference type="Proteomes" id="UP000267081"/>
    </source>
</evidence>
<sequence>MKARRTLTLAVVTAAILAGTAAPAAAATDYSTGLVTYNCTFPGVGVQPVTSVAGFSGPDAVAAGGPIAVENFSGGMAVSPDLYKLMAVYLGYDGVRGSGTLPTTAENALPGTANVGVTIPEVFWDPLNRSFYFQGPGPVASFTAGSPGSAAFRWGSPFTLAIEFHFKGNNTWKPWTMNCALRVTSPPQNPYFSPSLPVD</sequence>
<comment type="caution">
    <text evidence="3">The sequence shown here is derived from an EMBL/GenBank/DDBJ whole genome shotgun (WGS) entry which is preliminary data.</text>
</comment>
<dbReference type="Proteomes" id="UP000267081">
    <property type="component" value="Unassembled WGS sequence"/>
</dbReference>
<feature type="domain" description="DUF6801" evidence="2">
    <location>
        <begin position="36"/>
        <end position="189"/>
    </location>
</feature>
<evidence type="ECO:0000256" key="1">
    <source>
        <dbReference type="SAM" id="SignalP"/>
    </source>
</evidence>
<keyword evidence="4" id="KW-1185">Reference proteome</keyword>
<gene>
    <name evidence="3" type="ORF">EIY87_04820</name>
</gene>
<evidence type="ECO:0000313" key="3">
    <source>
        <dbReference type="EMBL" id="RSD23722.1"/>
    </source>
</evidence>
<evidence type="ECO:0000259" key="2">
    <source>
        <dbReference type="Pfam" id="PF20611"/>
    </source>
</evidence>
<reference evidence="3 4" key="1">
    <citation type="submission" date="2018-12" db="EMBL/GenBank/DDBJ databases">
        <title>Amycolatopsis eburnea sp. nov. actinomycete associate with arbuscular mycorrhiza fungal spore.</title>
        <authorList>
            <person name="Lumyong S."/>
            <person name="Chaiya L."/>
        </authorList>
    </citation>
    <scope>NUCLEOTIDE SEQUENCE [LARGE SCALE GENOMIC DNA]</scope>
    <source>
        <strain evidence="3 4">GLM-1</strain>
    </source>
</reference>
<dbReference type="EMBL" id="RSEC01000021">
    <property type="protein sequence ID" value="RSD23722.1"/>
    <property type="molecule type" value="Genomic_DNA"/>
</dbReference>
<dbReference type="InterPro" id="IPR046542">
    <property type="entry name" value="DUF6801"/>
</dbReference>
<dbReference type="OrthoDB" id="3623853at2"/>
<accession>A0A3R9FBI8</accession>
<name>A0A3R9FBI8_9PSEU</name>
<protein>
    <recommendedName>
        <fullName evidence="2">DUF6801 domain-containing protein</fullName>
    </recommendedName>
</protein>